<evidence type="ECO:0000256" key="3">
    <source>
        <dbReference type="ARBA" id="ARBA00006669"/>
    </source>
</evidence>
<keyword evidence="5" id="KW-0813">Transport</keyword>
<keyword evidence="12" id="KW-1185">Reference proteome</keyword>
<evidence type="ECO:0000256" key="8">
    <source>
        <dbReference type="ARBA" id="ARBA00022989"/>
    </source>
</evidence>
<dbReference type="Pfam" id="PF04973">
    <property type="entry name" value="NMN_transporter"/>
    <property type="match status" value="1"/>
</dbReference>
<dbReference type="GO" id="GO:0005886">
    <property type="term" value="C:plasma membrane"/>
    <property type="evidence" value="ECO:0007669"/>
    <property type="project" value="UniProtKB-SubCell"/>
</dbReference>
<keyword evidence="6" id="KW-1003">Cell membrane</keyword>
<comment type="caution">
    <text evidence="11">The sequence shown here is derived from an EMBL/GenBank/DDBJ whole genome shotgun (WGS) entry which is preliminary data.</text>
</comment>
<evidence type="ECO:0000256" key="10">
    <source>
        <dbReference type="SAM" id="Phobius"/>
    </source>
</evidence>
<comment type="function">
    <text evidence="1">Required for nicotinamide riboside transport across the inner membrane.</text>
</comment>
<sequence length="237" mass="27651">MNEIIDFFIAPYREASTLDIFLEFTAMLFGVVGVWFGKKEHILVYPLGIISTGIYIYICYKFVLYGDFIINIYYTIMSIFGWYMWSKVIDDKKNHIPISRTTTSDNLKALGIFLFTSLFVIVVYRYYNVMPNHLNFSESVSYAIKNMTSGSLEDFRKITPFLDTFTTGIFFAAMWLMALKKIEHWILWIFGNIVAIPLYFVKGLGFTGIQFIVLLVIAYLGYKEWKKSLDKPKMQTL</sequence>
<gene>
    <name evidence="11" type="ORF">EGM88_09975</name>
</gene>
<keyword evidence="9 10" id="KW-0472">Membrane</keyword>
<dbReference type="InterPro" id="IPR006419">
    <property type="entry name" value="NMN_transpt_PnuC"/>
</dbReference>
<evidence type="ECO:0000313" key="11">
    <source>
        <dbReference type="EMBL" id="RPD96678.1"/>
    </source>
</evidence>
<dbReference type="EMBL" id="RPFJ01000011">
    <property type="protein sequence ID" value="RPD96678.1"/>
    <property type="molecule type" value="Genomic_DNA"/>
</dbReference>
<accession>A0A3N4NQ96</accession>
<comment type="similarity">
    <text evidence="3">Belongs to the nicotinamide ribonucleoside (NR) uptake permease (TC 4.B.1) family.</text>
</comment>
<dbReference type="NCBIfam" id="TIGR01528">
    <property type="entry name" value="NMN_trans_PnuC"/>
    <property type="match status" value="1"/>
</dbReference>
<dbReference type="PANTHER" id="PTHR36122:SF2">
    <property type="entry name" value="NICOTINAMIDE RIBOSIDE TRANSPORTER PNUC"/>
    <property type="match status" value="1"/>
</dbReference>
<reference evidence="11 12" key="1">
    <citation type="submission" date="2018-11" db="EMBL/GenBank/DDBJ databases">
        <title>Aureibaculum marinum gen. nov., sp. nov., a member of the family Flavobacteriaceae isolated from the Bohai Sea.</title>
        <authorList>
            <person name="Ji X."/>
        </authorList>
    </citation>
    <scope>NUCLEOTIDE SEQUENCE [LARGE SCALE GENOMIC DNA]</scope>
    <source>
        <strain evidence="11 12">BH-SD17</strain>
    </source>
</reference>
<evidence type="ECO:0000256" key="2">
    <source>
        <dbReference type="ARBA" id="ARBA00004651"/>
    </source>
</evidence>
<evidence type="ECO:0000256" key="4">
    <source>
        <dbReference type="ARBA" id="ARBA00017522"/>
    </source>
</evidence>
<keyword evidence="8 10" id="KW-1133">Transmembrane helix</keyword>
<name>A0A3N4NQ96_9FLAO</name>
<feature type="transmembrane region" description="Helical" evidence="10">
    <location>
        <begin position="185"/>
        <end position="201"/>
    </location>
</feature>
<dbReference type="OrthoDB" id="9791248at2"/>
<proteinExistence type="inferred from homology"/>
<feature type="transmembrane region" description="Helical" evidence="10">
    <location>
        <begin position="20"/>
        <end position="36"/>
    </location>
</feature>
<evidence type="ECO:0000256" key="6">
    <source>
        <dbReference type="ARBA" id="ARBA00022475"/>
    </source>
</evidence>
<comment type="subcellular location">
    <subcellularLocation>
        <location evidence="2">Cell membrane</location>
        <topology evidence="2">Multi-pass membrane protein</topology>
    </subcellularLocation>
</comment>
<dbReference type="PANTHER" id="PTHR36122">
    <property type="entry name" value="NICOTINAMIDE RIBOSIDE TRANSPORTER PNUC"/>
    <property type="match status" value="1"/>
</dbReference>
<dbReference type="AlphaFoldDB" id="A0A3N4NQ96"/>
<protein>
    <recommendedName>
        <fullName evidence="4">Nicotinamide riboside transporter PnuC</fullName>
    </recommendedName>
</protein>
<evidence type="ECO:0000313" key="12">
    <source>
        <dbReference type="Proteomes" id="UP000270856"/>
    </source>
</evidence>
<evidence type="ECO:0000256" key="7">
    <source>
        <dbReference type="ARBA" id="ARBA00022692"/>
    </source>
</evidence>
<feature type="transmembrane region" description="Helical" evidence="10">
    <location>
        <begin position="158"/>
        <end position="178"/>
    </location>
</feature>
<evidence type="ECO:0000256" key="5">
    <source>
        <dbReference type="ARBA" id="ARBA00022448"/>
    </source>
</evidence>
<feature type="transmembrane region" description="Helical" evidence="10">
    <location>
        <begin position="207"/>
        <end position="225"/>
    </location>
</feature>
<evidence type="ECO:0000256" key="9">
    <source>
        <dbReference type="ARBA" id="ARBA00023136"/>
    </source>
</evidence>
<dbReference type="Proteomes" id="UP000270856">
    <property type="component" value="Unassembled WGS sequence"/>
</dbReference>
<organism evidence="11 12">
    <name type="scientific">Aureibaculum marinum</name>
    <dbReference type="NCBI Taxonomy" id="2487930"/>
    <lineage>
        <taxon>Bacteria</taxon>
        <taxon>Pseudomonadati</taxon>
        <taxon>Bacteroidota</taxon>
        <taxon>Flavobacteriia</taxon>
        <taxon>Flavobacteriales</taxon>
        <taxon>Flavobacteriaceae</taxon>
        <taxon>Aureibaculum</taxon>
    </lineage>
</organism>
<feature type="transmembrane region" description="Helical" evidence="10">
    <location>
        <begin position="69"/>
        <end position="86"/>
    </location>
</feature>
<feature type="transmembrane region" description="Helical" evidence="10">
    <location>
        <begin position="43"/>
        <end position="63"/>
    </location>
</feature>
<evidence type="ECO:0000256" key="1">
    <source>
        <dbReference type="ARBA" id="ARBA00002672"/>
    </source>
</evidence>
<feature type="transmembrane region" description="Helical" evidence="10">
    <location>
        <begin position="107"/>
        <end position="127"/>
    </location>
</feature>
<dbReference type="RefSeq" id="WP_123898064.1">
    <property type="nucleotide sequence ID" value="NZ_RPFJ01000011.1"/>
</dbReference>
<keyword evidence="7 10" id="KW-0812">Transmembrane</keyword>
<dbReference type="GO" id="GO:0034257">
    <property type="term" value="F:nicotinamide riboside transmembrane transporter activity"/>
    <property type="evidence" value="ECO:0007669"/>
    <property type="project" value="InterPro"/>
</dbReference>